<reference evidence="3" key="1">
    <citation type="journal article" date="2014" name="Int. J. Syst. Evol. Microbiol.">
        <title>Complete genome of a new Firmicutes species belonging to the dominant human colonic microbiota ('Ruminococcus bicirculans') reveals two chromosomes and a selective capacity to utilize plant glucans.</title>
        <authorList>
            <consortium name="NISC Comparative Sequencing Program"/>
            <person name="Wegmann U."/>
            <person name="Louis P."/>
            <person name="Goesmann A."/>
            <person name="Henrissat B."/>
            <person name="Duncan S.H."/>
            <person name="Flint H.J."/>
        </authorList>
    </citation>
    <scope>NUCLEOTIDE SEQUENCE</scope>
    <source>
        <strain evidence="3">JCM 10667</strain>
    </source>
</reference>
<reference evidence="4 5" key="3">
    <citation type="submission" date="2020-08" db="EMBL/GenBank/DDBJ databases">
        <title>Sequencing the genomes of 1000 actinobacteria strains.</title>
        <authorList>
            <person name="Klenk H.-P."/>
        </authorList>
    </citation>
    <scope>NUCLEOTIDE SEQUENCE [LARGE SCALE GENOMIC DNA]</scope>
    <source>
        <strain evidence="4 5">DSM 44772</strain>
    </source>
</reference>
<feature type="transmembrane region" description="Helical" evidence="2">
    <location>
        <begin position="31"/>
        <end position="53"/>
    </location>
</feature>
<feature type="region of interest" description="Disordered" evidence="1">
    <location>
        <begin position="1"/>
        <end position="24"/>
    </location>
</feature>
<evidence type="ECO:0000256" key="2">
    <source>
        <dbReference type="SAM" id="Phobius"/>
    </source>
</evidence>
<dbReference type="EMBL" id="BAAAHD010000001">
    <property type="protein sequence ID" value="GAA0542378.1"/>
    <property type="molecule type" value="Genomic_DNA"/>
</dbReference>
<keyword evidence="6" id="KW-1185">Reference proteome</keyword>
<protein>
    <submittedName>
        <fullName evidence="4">Uncharacterized protein</fullName>
    </submittedName>
</protein>
<keyword evidence="2" id="KW-0812">Transmembrane</keyword>
<evidence type="ECO:0000313" key="4">
    <source>
        <dbReference type="EMBL" id="MBB4771657.1"/>
    </source>
</evidence>
<sequence length="54" mass="5620">MSQTPNDPAGTTHQFQNFANQAQPQKSGPNIGLIVGIVAVVAVVAILVVALMMM</sequence>
<evidence type="ECO:0000313" key="3">
    <source>
        <dbReference type="EMBL" id="GAA0542378.1"/>
    </source>
</evidence>
<feature type="compositionally biased region" description="Polar residues" evidence="1">
    <location>
        <begin position="1"/>
        <end position="13"/>
    </location>
</feature>
<reference evidence="3" key="4">
    <citation type="submission" date="2023-12" db="EMBL/GenBank/DDBJ databases">
        <authorList>
            <person name="Sun Q."/>
            <person name="Inoue M."/>
        </authorList>
    </citation>
    <scope>NUCLEOTIDE SEQUENCE</scope>
    <source>
        <strain evidence="3">JCM 10667</strain>
    </source>
</reference>
<feature type="compositionally biased region" description="Low complexity" evidence="1">
    <location>
        <begin position="14"/>
        <end position="23"/>
    </location>
</feature>
<dbReference type="Proteomes" id="UP000549343">
    <property type="component" value="Unassembled WGS sequence"/>
</dbReference>
<name>A0A7W7I6V7_9ACTN</name>
<dbReference type="Proteomes" id="UP001501427">
    <property type="component" value="Unassembled WGS sequence"/>
</dbReference>
<proteinExistence type="predicted"/>
<gene>
    <name evidence="4" type="ORF">F4557_000075</name>
    <name evidence="3" type="ORF">GCM10009546_00550</name>
</gene>
<comment type="caution">
    <text evidence="4">The sequence shown here is derived from an EMBL/GenBank/DDBJ whole genome shotgun (WGS) entry which is preliminary data.</text>
</comment>
<evidence type="ECO:0000313" key="6">
    <source>
        <dbReference type="Proteomes" id="UP001501427"/>
    </source>
</evidence>
<dbReference type="AlphaFoldDB" id="A0A7W7I6V7"/>
<reference evidence="6" key="2">
    <citation type="journal article" date="2019" name="Int. J. Syst. Evol. Microbiol.">
        <title>The Global Catalogue of Microorganisms (GCM) 10K type strain sequencing project: providing services to taxonomists for standard genome sequencing and annotation.</title>
        <authorList>
            <consortium name="The Broad Institute Genomics Platform"/>
            <consortium name="The Broad Institute Genome Sequencing Center for Infectious Disease"/>
            <person name="Wu L."/>
            <person name="Ma J."/>
        </authorList>
    </citation>
    <scope>NUCLEOTIDE SEQUENCE [LARGE SCALE GENOMIC DNA]</scope>
    <source>
        <strain evidence="6">JCM 10667</strain>
    </source>
</reference>
<dbReference type="RefSeq" id="WP_184878305.1">
    <property type="nucleotide sequence ID" value="NZ_BAAAHD010000001.1"/>
</dbReference>
<keyword evidence="2" id="KW-1133">Transmembrane helix</keyword>
<organism evidence="4 5">
    <name type="scientific">Actinomadura livida</name>
    <dbReference type="NCBI Taxonomy" id="79909"/>
    <lineage>
        <taxon>Bacteria</taxon>
        <taxon>Bacillati</taxon>
        <taxon>Actinomycetota</taxon>
        <taxon>Actinomycetes</taxon>
        <taxon>Streptosporangiales</taxon>
        <taxon>Thermomonosporaceae</taxon>
        <taxon>Actinomadura</taxon>
    </lineage>
</organism>
<evidence type="ECO:0000313" key="5">
    <source>
        <dbReference type="Proteomes" id="UP000549343"/>
    </source>
</evidence>
<dbReference type="EMBL" id="JACHMV010000001">
    <property type="protein sequence ID" value="MBB4771657.1"/>
    <property type="molecule type" value="Genomic_DNA"/>
</dbReference>
<accession>A0A7W7I6V7</accession>
<keyword evidence="2" id="KW-0472">Membrane</keyword>
<evidence type="ECO:0000256" key="1">
    <source>
        <dbReference type="SAM" id="MobiDB-lite"/>
    </source>
</evidence>